<dbReference type="InterPro" id="IPR039537">
    <property type="entry name" value="Retrotran_Ty1/copia-like"/>
</dbReference>
<organism evidence="5 6">
    <name type="scientific">Panicum miliaceum</name>
    <name type="common">Proso millet</name>
    <name type="synonym">Broomcorn millet</name>
    <dbReference type="NCBI Taxonomy" id="4540"/>
    <lineage>
        <taxon>Eukaryota</taxon>
        <taxon>Viridiplantae</taxon>
        <taxon>Streptophyta</taxon>
        <taxon>Embryophyta</taxon>
        <taxon>Tracheophyta</taxon>
        <taxon>Spermatophyta</taxon>
        <taxon>Magnoliopsida</taxon>
        <taxon>Liliopsida</taxon>
        <taxon>Poales</taxon>
        <taxon>Poaceae</taxon>
        <taxon>PACMAD clade</taxon>
        <taxon>Panicoideae</taxon>
        <taxon>Panicodae</taxon>
        <taxon>Paniceae</taxon>
        <taxon>Panicinae</taxon>
        <taxon>Panicum</taxon>
        <taxon>Panicum sect. Panicum</taxon>
    </lineage>
</organism>
<dbReference type="Pfam" id="PF00665">
    <property type="entry name" value="rve"/>
    <property type="match status" value="1"/>
</dbReference>
<evidence type="ECO:0000256" key="1">
    <source>
        <dbReference type="ARBA" id="ARBA00022670"/>
    </source>
</evidence>
<feature type="domain" description="Integrase catalytic" evidence="4">
    <location>
        <begin position="325"/>
        <end position="501"/>
    </location>
</feature>
<comment type="caution">
    <text evidence="5">The sequence shown here is derived from an EMBL/GenBank/DDBJ whole genome shotgun (WGS) entry which is preliminary data.</text>
</comment>
<proteinExistence type="predicted"/>
<feature type="chain" id="PRO_5018321803" description="Integrase catalytic domain-containing protein" evidence="3">
    <location>
        <begin position="35"/>
        <end position="746"/>
    </location>
</feature>
<dbReference type="PROSITE" id="PS50994">
    <property type="entry name" value="INTEGRASE"/>
    <property type="match status" value="1"/>
</dbReference>
<dbReference type="InterPro" id="IPR054722">
    <property type="entry name" value="PolX-like_BBD"/>
</dbReference>
<keyword evidence="6" id="KW-1185">Reference proteome</keyword>
<evidence type="ECO:0000256" key="3">
    <source>
        <dbReference type="SAM" id="SignalP"/>
    </source>
</evidence>
<keyword evidence="1" id="KW-0645">Protease</keyword>
<dbReference type="Pfam" id="PF13976">
    <property type="entry name" value="gag_pre-integrs"/>
    <property type="match status" value="1"/>
</dbReference>
<dbReference type="GO" id="GO:0008233">
    <property type="term" value="F:peptidase activity"/>
    <property type="evidence" value="ECO:0007669"/>
    <property type="project" value="UniProtKB-KW"/>
</dbReference>
<dbReference type="Pfam" id="PF25597">
    <property type="entry name" value="SH3_retrovirus"/>
    <property type="match status" value="1"/>
</dbReference>
<evidence type="ECO:0000313" key="6">
    <source>
        <dbReference type="Proteomes" id="UP000275267"/>
    </source>
</evidence>
<dbReference type="PANTHER" id="PTHR42648">
    <property type="entry name" value="TRANSPOSASE, PUTATIVE-RELATED"/>
    <property type="match status" value="1"/>
</dbReference>
<gene>
    <name evidence="5" type="ORF">C2845_PM08G08090</name>
</gene>
<evidence type="ECO:0000313" key="5">
    <source>
        <dbReference type="EMBL" id="RLM91579.1"/>
    </source>
</evidence>
<dbReference type="PANTHER" id="PTHR42648:SF25">
    <property type="entry name" value="RNA-DIRECTED DNA POLYMERASE"/>
    <property type="match status" value="1"/>
</dbReference>
<keyword evidence="3" id="KW-0732">Signal</keyword>
<dbReference type="InterPro" id="IPR025724">
    <property type="entry name" value="GAG-pre-integrase_dom"/>
</dbReference>
<dbReference type="InterPro" id="IPR057670">
    <property type="entry name" value="SH3_retrovirus"/>
</dbReference>
<evidence type="ECO:0000256" key="2">
    <source>
        <dbReference type="SAM" id="MobiDB-lite"/>
    </source>
</evidence>
<evidence type="ECO:0000259" key="4">
    <source>
        <dbReference type="PROSITE" id="PS50994"/>
    </source>
</evidence>
<feature type="signal peptide" evidence="3">
    <location>
        <begin position="1"/>
        <end position="34"/>
    </location>
</feature>
<accession>A0A3L6QWG7</accession>
<feature type="region of interest" description="Disordered" evidence="2">
    <location>
        <begin position="96"/>
        <end position="125"/>
    </location>
</feature>
<keyword evidence="1" id="KW-0378">Hydrolase</keyword>
<protein>
    <recommendedName>
        <fullName evidence="4">Integrase catalytic domain-containing protein</fullName>
    </recommendedName>
</protein>
<feature type="compositionally biased region" description="Basic and acidic residues" evidence="2">
    <location>
        <begin position="66"/>
        <end position="81"/>
    </location>
</feature>
<dbReference type="EMBL" id="PQIB02000010">
    <property type="protein sequence ID" value="RLM91579.1"/>
    <property type="molecule type" value="Genomic_DNA"/>
</dbReference>
<feature type="region of interest" description="Disordered" evidence="2">
    <location>
        <begin position="596"/>
        <end position="661"/>
    </location>
</feature>
<dbReference type="InterPro" id="IPR001584">
    <property type="entry name" value="Integrase_cat-core"/>
</dbReference>
<feature type="compositionally biased region" description="Pro residues" evidence="2">
    <location>
        <begin position="103"/>
        <end position="118"/>
    </location>
</feature>
<feature type="compositionally biased region" description="Low complexity" evidence="2">
    <location>
        <begin position="605"/>
        <end position="629"/>
    </location>
</feature>
<dbReference type="SUPFAM" id="SSF53098">
    <property type="entry name" value="Ribonuclease H-like"/>
    <property type="match status" value="1"/>
</dbReference>
<feature type="region of interest" description="Disordered" evidence="2">
    <location>
        <begin position="54"/>
        <end position="81"/>
    </location>
</feature>
<dbReference type="GO" id="GO:0006508">
    <property type="term" value="P:proteolysis"/>
    <property type="evidence" value="ECO:0007669"/>
    <property type="project" value="UniProtKB-KW"/>
</dbReference>
<dbReference type="Gene3D" id="3.30.420.10">
    <property type="entry name" value="Ribonuclease H-like superfamily/Ribonuclease H"/>
    <property type="match status" value="1"/>
</dbReference>
<reference evidence="6" key="1">
    <citation type="journal article" date="2019" name="Nat. Commun.">
        <title>The genome of broomcorn millet.</title>
        <authorList>
            <person name="Zou C."/>
            <person name="Miki D."/>
            <person name="Li D."/>
            <person name="Tang Q."/>
            <person name="Xiao L."/>
            <person name="Rajput S."/>
            <person name="Deng P."/>
            <person name="Jia W."/>
            <person name="Huang R."/>
            <person name="Zhang M."/>
            <person name="Sun Y."/>
            <person name="Hu J."/>
            <person name="Fu X."/>
            <person name="Schnable P.S."/>
            <person name="Li F."/>
            <person name="Zhang H."/>
            <person name="Feng B."/>
            <person name="Zhu X."/>
            <person name="Liu R."/>
            <person name="Schnable J.C."/>
            <person name="Zhu J.-K."/>
            <person name="Zhang H."/>
        </authorList>
    </citation>
    <scope>NUCLEOTIDE SEQUENCE [LARGE SCALE GENOMIC DNA]</scope>
</reference>
<name>A0A3L6QWG7_PANMI</name>
<dbReference type="GO" id="GO:0003676">
    <property type="term" value="F:nucleic acid binding"/>
    <property type="evidence" value="ECO:0007669"/>
    <property type="project" value="InterPro"/>
</dbReference>
<dbReference type="OrthoDB" id="783026at2759"/>
<sequence>MHQKTLRFATQNSLCPVHFFFLFIHLATQQLAAGVNRRLVTNKWYQSLKIVRTRSADMGSPPRRGSTPEKKEKPEHQAHVAQEEEQGTLMMAIGSAQEEQKQSPPPPVFSDQTPPPSPSSSSTVEIHFTERKVFAALDGEPDPDPKRWIMDTGASNHMSGSRVAFAYLDTTVHGSVRFGDGSIAQIEGSGTILFTCKNGEHHSLPNVYYLPRLTANIVSVGQLDEGGYQVLIEDGVMRVRDEECRLLARIPRSPGRLYVLEVTIAHPVCLAARADEEAWTWHTRFGHINFTALRKMGRDGLVRGLPLLKQVEQVCEACLAGKQRRAPFPQKALRRSTEALQILHGDLCGPITPPTPSGNRYFLLLVDDYSRYMWIALLPSKDAAAAAIKNIQATAERKSGKKLLALRTDRGGEFAATDFTNYCAQLGVRRELTAPFTPQQNGVVERRNQSVVGTARSIMKAKALPGVFWGEAVVTAVYLQNRSSCKGIDGKTPYELWTGSTPAVHHLRTFGCIAHVKMTAPNQKKLADRSRRMIFVGYEPGSKAYRAYDPLTRRVHISRDIIFDEAAQWTWTPDHDVDPGDFIIEESMAEEPAVITTSSTRELGATSAPATSRSASPASPGAPTSPFTPVHTPAPGSANAHPPPGVEYATPPGSGLSEQLDADHDDEAPLRFRCVDNILGQSTPPGFVDRNLEEHLLLASDAEPMTLGEALKHDHWRHAMLDEMTSIEASGTWELVDPPRASSRSA</sequence>
<dbReference type="InterPro" id="IPR012337">
    <property type="entry name" value="RNaseH-like_sf"/>
</dbReference>
<dbReference type="Pfam" id="PF22936">
    <property type="entry name" value="Pol_BBD"/>
    <property type="match status" value="1"/>
</dbReference>
<dbReference type="Proteomes" id="UP000275267">
    <property type="component" value="Unassembled WGS sequence"/>
</dbReference>
<dbReference type="STRING" id="4540.A0A3L6QWG7"/>
<dbReference type="InterPro" id="IPR036397">
    <property type="entry name" value="RNaseH_sf"/>
</dbReference>
<dbReference type="GO" id="GO:0015074">
    <property type="term" value="P:DNA integration"/>
    <property type="evidence" value="ECO:0007669"/>
    <property type="project" value="InterPro"/>
</dbReference>
<dbReference type="AlphaFoldDB" id="A0A3L6QWG7"/>